<dbReference type="OrthoDB" id="264532at2759"/>
<keyword evidence="10 13" id="KW-0012">Acyltransferase</keyword>
<sequence length="334" mass="38073">MMHWFSKMDLTAALEVFAVFQWALSAFVIGITVILCNLYLVVFTSYWPITVLILTWLAFDWRTPERGGREFTCVRHWRLWKWLANYFPVKLLKTHDIPPTQNYILVCHPHGVMSHAWFSNFGTESTGFSKVFPGISAHLLTLGAFFWLPVLRDYVMSIGACSVSQSSMDFLLTHKGTGNMLIVVVGGLAECKYCLPGSTTLVLKNRNGFIRKALQHGVAIIPAYTFGENDLYNQYIFTPGGLVNCFQMWFQSKFHIYPCAFYGRGFTKNSWGLLPYAHPLTTVVGKPLPLPKIENPSEEIVAKYHALYIDALCKLFDQHKTRFGISETQKLVFI</sequence>
<accession>A0A1S3A802</accession>
<evidence type="ECO:0000256" key="5">
    <source>
        <dbReference type="ARBA" id="ARBA00022692"/>
    </source>
</evidence>
<keyword evidence="12" id="KW-1185">Reference proteome</keyword>
<name>A0A1S3A802_ERIEU</name>
<dbReference type="FunCoup" id="A0A1S3A802">
    <property type="interactions" value="38"/>
</dbReference>
<keyword evidence="4 11" id="KW-0808">Transferase</keyword>
<gene>
    <name evidence="13" type="primary">AWAT2</name>
</gene>
<dbReference type="AlphaFoldDB" id="A0A1S3A802"/>
<feature type="transmembrane region" description="Helical" evidence="11">
    <location>
        <begin position="40"/>
        <end position="59"/>
    </location>
</feature>
<dbReference type="GO" id="GO:0050252">
    <property type="term" value="F:retinol O-fatty-acyltransferase activity"/>
    <property type="evidence" value="ECO:0007669"/>
    <property type="project" value="TreeGrafter"/>
</dbReference>
<dbReference type="CTD" id="158835"/>
<keyword evidence="7 11" id="KW-1133">Transmembrane helix</keyword>
<dbReference type="GO" id="GO:0005789">
    <property type="term" value="C:endoplasmic reticulum membrane"/>
    <property type="evidence" value="ECO:0007669"/>
    <property type="project" value="UniProtKB-SubCell"/>
</dbReference>
<protein>
    <recommendedName>
        <fullName evidence="11">Acyltransferase</fullName>
        <ecNumber evidence="11">2.3.1.-</ecNumber>
    </recommendedName>
</protein>
<dbReference type="PANTHER" id="PTHR12317">
    <property type="entry name" value="DIACYLGLYCEROL O-ACYLTRANSFERASE"/>
    <property type="match status" value="1"/>
</dbReference>
<keyword evidence="3" id="KW-0444">Lipid biosynthesis</keyword>
<comment type="similarity">
    <text evidence="2 11">Belongs to the diacylglycerol acyltransferase family.</text>
</comment>
<dbReference type="InterPro" id="IPR007130">
    <property type="entry name" value="DAGAT"/>
</dbReference>
<evidence type="ECO:0000256" key="10">
    <source>
        <dbReference type="ARBA" id="ARBA00023315"/>
    </source>
</evidence>
<dbReference type="eggNOG" id="KOG0831">
    <property type="taxonomic scope" value="Eukaryota"/>
</dbReference>
<evidence type="ECO:0000256" key="2">
    <source>
        <dbReference type="ARBA" id="ARBA00005420"/>
    </source>
</evidence>
<comment type="subcellular location">
    <subcellularLocation>
        <location evidence="1 11">Endoplasmic reticulum membrane</location>
        <topology evidence="1 11">Multi-pass membrane protein</topology>
    </subcellularLocation>
</comment>
<keyword evidence="9 11" id="KW-0472">Membrane</keyword>
<dbReference type="Proteomes" id="UP001652624">
    <property type="component" value="Chromosome X"/>
</dbReference>
<proteinExistence type="inferred from homology"/>
<dbReference type="RefSeq" id="XP_007530829.2">
    <property type="nucleotide sequence ID" value="XM_007530767.2"/>
</dbReference>
<keyword evidence="6 11" id="KW-0256">Endoplasmic reticulum</keyword>
<evidence type="ECO:0000256" key="4">
    <source>
        <dbReference type="ARBA" id="ARBA00022679"/>
    </source>
</evidence>
<dbReference type="CDD" id="cd07987">
    <property type="entry name" value="LPLAT_MGAT-like"/>
    <property type="match status" value="1"/>
</dbReference>
<dbReference type="Pfam" id="PF03982">
    <property type="entry name" value="DAGAT"/>
    <property type="match status" value="1"/>
</dbReference>
<evidence type="ECO:0000256" key="1">
    <source>
        <dbReference type="ARBA" id="ARBA00004477"/>
    </source>
</evidence>
<dbReference type="GeneID" id="103120364"/>
<reference evidence="13" key="1">
    <citation type="submission" date="2025-08" db="UniProtKB">
        <authorList>
            <consortium name="RefSeq"/>
        </authorList>
    </citation>
    <scope>IDENTIFICATION</scope>
</reference>
<dbReference type="STRING" id="9365.ENSEEUP00000012095"/>
<feature type="transmembrane region" description="Helical" evidence="11">
    <location>
        <begin position="12"/>
        <end position="34"/>
    </location>
</feature>
<dbReference type="EC" id="2.3.1.-" evidence="11"/>
<evidence type="ECO:0000313" key="13">
    <source>
        <dbReference type="RefSeq" id="XP_007530829.2"/>
    </source>
</evidence>
<evidence type="ECO:0000256" key="9">
    <source>
        <dbReference type="ARBA" id="ARBA00023136"/>
    </source>
</evidence>
<dbReference type="InParanoid" id="A0A1S3A802"/>
<keyword evidence="5 11" id="KW-0812">Transmembrane</keyword>
<evidence type="ECO:0000256" key="3">
    <source>
        <dbReference type="ARBA" id="ARBA00022516"/>
    </source>
</evidence>
<evidence type="ECO:0000256" key="7">
    <source>
        <dbReference type="ARBA" id="ARBA00022989"/>
    </source>
</evidence>
<evidence type="ECO:0000256" key="11">
    <source>
        <dbReference type="RuleBase" id="RU367023"/>
    </source>
</evidence>
<dbReference type="PANTHER" id="PTHR12317:SF12">
    <property type="entry name" value="ACYL-COA WAX ALCOHOL ACYLTRANSFERASE 2"/>
    <property type="match status" value="1"/>
</dbReference>
<keyword evidence="8" id="KW-0443">Lipid metabolism</keyword>
<evidence type="ECO:0000256" key="8">
    <source>
        <dbReference type="ARBA" id="ARBA00023098"/>
    </source>
</evidence>
<organism evidence="12 13">
    <name type="scientific">Erinaceus europaeus</name>
    <name type="common">Western European hedgehog</name>
    <dbReference type="NCBI Taxonomy" id="9365"/>
    <lineage>
        <taxon>Eukaryota</taxon>
        <taxon>Metazoa</taxon>
        <taxon>Chordata</taxon>
        <taxon>Craniata</taxon>
        <taxon>Vertebrata</taxon>
        <taxon>Euteleostomi</taxon>
        <taxon>Mammalia</taxon>
        <taxon>Eutheria</taxon>
        <taxon>Laurasiatheria</taxon>
        <taxon>Eulipotyphla</taxon>
        <taxon>Erinaceidae</taxon>
        <taxon>Erinaceinae</taxon>
        <taxon>Erinaceus</taxon>
    </lineage>
</organism>
<evidence type="ECO:0000313" key="12">
    <source>
        <dbReference type="Proteomes" id="UP001652624"/>
    </source>
</evidence>
<evidence type="ECO:0000256" key="6">
    <source>
        <dbReference type="ARBA" id="ARBA00022824"/>
    </source>
</evidence>